<dbReference type="InterPro" id="IPR011856">
    <property type="entry name" value="tRNA_endonuc-like_dom_sf"/>
</dbReference>
<dbReference type="GO" id="GO:0003677">
    <property type="term" value="F:DNA binding"/>
    <property type="evidence" value="ECO:0007669"/>
    <property type="project" value="InterPro"/>
</dbReference>
<evidence type="ECO:0000259" key="3">
    <source>
        <dbReference type="Pfam" id="PF04471"/>
    </source>
</evidence>
<keyword evidence="4" id="KW-0255">Endonuclease</keyword>
<keyword evidence="5" id="KW-1185">Reference proteome</keyword>
<feature type="compositionally biased region" description="Polar residues" evidence="1">
    <location>
        <begin position="124"/>
        <end position="159"/>
    </location>
</feature>
<comment type="caution">
    <text evidence="4">The sequence shown here is derived from an EMBL/GenBank/DDBJ whole genome shotgun (WGS) entry which is preliminary data.</text>
</comment>
<feature type="transmembrane region" description="Helical" evidence="2">
    <location>
        <begin position="247"/>
        <end position="267"/>
    </location>
</feature>
<reference evidence="4 5" key="1">
    <citation type="submission" date="2016-04" db="EMBL/GenBank/DDBJ databases">
        <title>Genome sequence of Methanobrevibacter cuticularis DSM 11139.</title>
        <authorList>
            <person name="Poehlein A."/>
            <person name="Seedorf H."/>
            <person name="Daniel R."/>
        </authorList>
    </citation>
    <scope>NUCLEOTIDE SEQUENCE [LARGE SCALE GENOMIC DNA]</scope>
    <source>
        <strain evidence="4 5">DSM 11139</strain>
    </source>
</reference>
<dbReference type="InterPro" id="IPR007560">
    <property type="entry name" value="Restrct_endonuc_IV_Mrr"/>
</dbReference>
<keyword evidence="2" id="KW-1133">Transmembrane helix</keyword>
<feature type="domain" description="Restriction endonuclease type IV Mrr" evidence="3">
    <location>
        <begin position="2"/>
        <end position="112"/>
    </location>
</feature>
<organism evidence="4 5">
    <name type="scientific">Methanobrevibacter cuticularis</name>
    <dbReference type="NCBI Taxonomy" id="47311"/>
    <lineage>
        <taxon>Archaea</taxon>
        <taxon>Methanobacteriati</taxon>
        <taxon>Methanobacteriota</taxon>
        <taxon>Methanomada group</taxon>
        <taxon>Methanobacteria</taxon>
        <taxon>Methanobacteriales</taxon>
        <taxon>Methanobacteriaceae</taxon>
        <taxon>Methanobrevibacter</taxon>
    </lineage>
</organism>
<dbReference type="AlphaFoldDB" id="A0A166D2Q6"/>
<dbReference type="Gene3D" id="3.40.1350.10">
    <property type="match status" value="1"/>
</dbReference>
<dbReference type="OrthoDB" id="82545at2157"/>
<feature type="compositionally biased region" description="Basic and acidic residues" evidence="1">
    <location>
        <begin position="160"/>
        <end position="172"/>
    </location>
</feature>
<protein>
    <submittedName>
        <fullName evidence="4">Restriction endonuclease</fullName>
    </submittedName>
</protein>
<feature type="region of interest" description="Disordered" evidence="1">
    <location>
        <begin position="122"/>
        <end position="235"/>
    </location>
</feature>
<feature type="compositionally biased region" description="Basic and acidic residues" evidence="1">
    <location>
        <begin position="186"/>
        <end position="196"/>
    </location>
</feature>
<feature type="compositionally biased region" description="Polar residues" evidence="1">
    <location>
        <begin position="197"/>
        <end position="208"/>
    </location>
</feature>
<dbReference type="Pfam" id="PF04471">
    <property type="entry name" value="Mrr_cat"/>
    <property type="match status" value="1"/>
</dbReference>
<dbReference type="GO" id="GO:0009307">
    <property type="term" value="P:DNA restriction-modification system"/>
    <property type="evidence" value="ECO:0007669"/>
    <property type="project" value="InterPro"/>
</dbReference>
<evidence type="ECO:0000256" key="2">
    <source>
        <dbReference type="SAM" id="Phobius"/>
    </source>
</evidence>
<dbReference type="SUPFAM" id="SSF52980">
    <property type="entry name" value="Restriction endonuclease-like"/>
    <property type="match status" value="1"/>
</dbReference>
<feature type="compositionally biased region" description="Polar residues" evidence="1">
    <location>
        <begin position="174"/>
        <end position="185"/>
    </location>
</feature>
<dbReference type="PATRIC" id="fig|47311.3.peg.1855"/>
<sequence length="323" mass="35763">MEKLQLVNFIAKVMEESGFKVYKNFKTSQRIIDIYGVLPTVMGDFGVVVACKNYDKQWEVGIDILKDMEMTGRSLKASKVAIVTSSTFSSQSRSYGSKKNIKLVDRDNLISLAKKFSKRGASLANGNRPVSNSNIESDYKNQTVANDNSPSLNTTNEDYNNPHDNDYDEKYLDSYSTGNYPSSSNLHRDRDVDSSRVKTPNFKNSNLGKSNSKVSSMKSNSILNKQKRKEPGPPLSSRLKPIFNNTIVLILIVVAVSYLISLIFIGTSNASRGISGLVKIMSSLLLSYGLVFALNKEGTKVLVKGSIIFFVSLVILILIIILL</sequence>
<keyword evidence="4" id="KW-0540">Nuclease</keyword>
<dbReference type="GO" id="GO:0004519">
    <property type="term" value="F:endonuclease activity"/>
    <property type="evidence" value="ECO:0007669"/>
    <property type="project" value="UniProtKB-KW"/>
</dbReference>
<feature type="compositionally biased region" description="Low complexity" evidence="1">
    <location>
        <begin position="209"/>
        <end position="221"/>
    </location>
</feature>
<evidence type="ECO:0000256" key="1">
    <source>
        <dbReference type="SAM" id="MobiDB-lite"/>
    </source>
</evidence>
<dbReference type="InterPro" id="IPR011335">
    <property type="entry name" value="Restrct_endonuc-II-like"/>
</dbReference>
<dbReference type="Proteomes" id="UP000077275">
    <property type="component" value="Unassembled WGS sequence"/>
</dbReference>
<keyword evidence="2" id="KW-0472">Membrane</keyword>
<dbReference type="RefSeq" id="WP_067260254.1">
    <property type="nucleotide sequence ID" value="NZ_LWMW01000128.1"/>
</dbReference>
<keyword evidence="2" id="KW-0812">Transmembrane</keyword>
<feature type="transmembrane region" description="Helical" evidence="2">
    <location>
        <begin position="273"/>
        <end position="294"/>
    </location>
</feature>
<gene>
    <name evidence="4" type="ORF">MBCUT_17090</name>
</gene>
<name>A0A166D2Q6_9EURY</name>
<dbReference type="EMBL" id="LWMW01000128">
    <property type="protein sequence ID" value="KZX15149.1"/>
    <property type="molecule type" value="Genomic_DNA"/>
</dbReference>
<evidence type="ECO:0000313" key="5">
    <source>
        <dbReference type="Proteomes" id="UP000077275"/>
    </source>
</evidence>
<keyword evidence="4" id="KW-0378">Hydrolase</keyword>
<evidence type="ECO:0000313" key="4">
    <source>
        <dbReference type="EMBL" id="KZX15149.1"/>
    </source>
</evidence>
<accession>A0A166D2Q6</accession>
<proteinExistence type="predicted"/>
<feature type="transmembrane region" description="Helical" evidence="2">
    <location>
        <begin position="301"/>
        <end position="322"/>
    </location>
</feature>